<evidence type="ECO:0000256" key="1">
    <source>
        <dbReference type="ARBA" id="ARBA00006484"/>
    </source>
</evidence>
<dbReference type="SUPFAM" id="SSF51735">
    <property type="entry name" value="NAD(P)-binding Rossmann-fold domains"/>
    <property type="match status" value="1"/>
</dbReference>
<name>C7Q4S3_CATAD</name>
<sequence length="255" mass="26166">MNEQTCHRFTDRVAVVTGAAGGIGAATARRLAAEGAAVIAVDIADDAGRAVAEEITASGGRAEYRSGDVASAAAWDALAEHVQGRYGRLDVLHSNAYKVVVKPAHELTEPEWDGQLAVTLKAAWLGVRAFAGMLGESQGSIVLTSSVHALVGLPGHPAYAAAKGALCALGRQLAVEYGPRVRVNTVLPGPILTAAWDRVDAERRAASVSETVAGRFGRPEEVAAAVAFLASADASFVTGANLVVDGGWSVVKASS</sequence>
<dbReference type="InParanoid" id="C7Q4S3"/>
<dbReference type="eggNOG" id="COG1028">
    <property type="taxonomic scope" value="Bacteria"/>
</dbReference>
<keyword evidence="2" id="KW-0560">Oxidoreductase</keyword>
<evidence type="ECO:0000256" key="2">
    <source>
        <dbReference type="ARBA" id="ARBA00023002"/>
    </source>
</evidence>
<dbReference type="KEGG" id="cai:Caci_5011"/>
<dbReference type="PROSITE" id="PS00061">
    <property type="entry name" value="ADH_SHORT"/>
    <property type="match status" value="1"/>
</dbReference>
<dbReference type="AlphaFoldDB" id="C7Q4S3"/>
<dbReference type="InterPro" id="IPR020904">
    <property type="entry name" value="Sc_DH/Rdtase_CS"/>
</dbReference>
<dbReference type="InterPro" id="IPR002347">
    <property type="entry name" value="SDR_fam"/>
</dbReference>
<dbReference type="PANTHER" id="PTHR24321">
    <property type="entry name" value="DEHYDROGENASES, SHORT CHAIN"/>
    <property type="match status" value="1"/>
</dbReference>
<dbReference type="FunFam" id="3.40.50.720:FF:000084">
    <property type="entry name" value="Short-chain dehydrogenase reductase"/>
    <property type="match status" value="1"/>
</dbReference>
<gene>
    <name evidence="3" type="ordered locus">Caci_5011</name>
</gene>
<dbReference type="InterPro" id="IPR036291">
    <property type="entry name" value="NAD(P)-bd_dom_sf"/>
</dbReference>
<evidence type="ECO:0000313" key="3">
    <source>
        <dbReference type="EMBL" id="ACU73871.1"/>
    </source>
</evidence>
<reference evidence="3 4" key="1">
    <citation type="journal article" date="2009" name="Stand. Genomic Sci.">
        <title>Complete genome sequence of Catenulispora acidiphila type strain (ID 139908).</title>
        <authorList>
            <person name="Copeland A."/>
            <person name="Lapidus A."/>
            <person name="Glavina Del Rio T."/>
            <person name="Nolan M."/>
            <person name="Lucas S."/>
            <person name="Chen F."/>
            <person name="Tice H."/>
            <person name="Cheng J.F."/>
            <person name="Bruce D."/>
            <person name="Goodwin L."/>
            <person name="Pitluck S."/>
            <person name="Mikhailova N."/>
            <person name="Pati A."/>
            <person name="Ivanova N."/>
            <person name="Mavromatis K."/>
            <person name="Chen A."/>
            <person name="Palaniappan K."/>
            <person name="Chain P."/>
            <person name="Land M."/>
            <person name="Hauser L."/>
            <person name="Chang Y.J."/>
            <person name="Jeffries C.D."/>
            <person name="Chertkov O."/>
            <person name="Brettin T."/>
            <person name="Detter J.C."/>
            <person name="Han C."/>
            <person name="Ali Z."/>
            <person name="Tindall B.J."/>
            <person name="Goker M."/>
            <person name="Bristow J."/>
            <person name="Eisen J.A."/>
            <person name="Markowitz V."/>
            <person name="Hugenholtz P."/>
            <person name="Kyrpides N.C."/>
            <person name="Klenk H.P."/>
        </authorList>
    </citation>
    <scope>NUCLEOTIDE SEQUENCE [LARGE SCALE GENOMIC DNA]</scope>
    <source>
        <strain evidence="4">DSM 44928 / JCM 14897 / NBRC 102108 / NRRL B-24433 / ID139908</strain>
    </source>
</reference>
<comment type="similarity">
    <text evidence="1">Belongs to the short-chain dehydrogenases/reductases (SDR) family.</text>
</comment>
<dbReference type="EMBL" id="CP001700">
    <property type="protein sequence ID" value="ACU73871.1"/>
    <property type="molecule type" value="Genomic_DNA"/>
</dbReference>
<dbReference type="STRING" id="479433.Caci_5011"/>
<proteinExistence type="inferred from homology"/>
<dbReference type="PRINTS" id="PR00081">
    <property type="entry name" value="GDHRDH"/>
</dbReference>
<protein>
    <submittedName>
        <fullName evidence="3">Short-chain dehydrogenase/reductase SDR</fullName>
    </submittedName>
</protein>
<dbReference type="Proteomes" id="UP000000851">
    <property type="component" value="Chromosome"/>
</dbReference>
<evidence type="ECO:0000313" key="4">
    <source>
        <dbReference type="Proteomes" id="UP000000851"/>
    </source>
</evidence>
<keyword evidence="4" id="KW-1185">Reference proteome</keyword>
<dbReference type="GO" id="GO:0016491">
    <property type="term" value="F:oxidoreductase activity"/>
    <property type="evidence" value="ECO:0007669"/>
    <property type="project" value="UniProtKB-KW"/>
</dbReference>
<dbReference type="CDD" id="cd05233">
    <property type="entry name" value="SDR_c"/>
    <property type="match status" value="1"/>
</dbReference>
<dbReference type="Pfam" id="PF13561">
    <property type="entry name" value="adh_short_C2"/>
    <property type="match status" value="1"/>
</dbReference>
<dbReference type="OrthoDB" id="3542748at2"/>
<organism evidence="3 4">
    <name type="scientific">Catenulispora acidiphila (strain DSM 44928 / JCM 14897 / NBRC 102108 / NRRL B-24433 / ID139908)</name>
    <dbReference type="NCBI Taxonomy" id="479433"/>
    <lineage>
        <taxon>Bacteria</taxon>
        <taxon>Bacillati</taxon>
        <taxon>Actinomycetota</taxon>
        <taxon>Actinomycetes</taxon>
        <taxon>Catenulisporales</taxon>
        <taxon>Catenulisporaceae</taxon>
        <taxon>Catenulispora</taxon>
    </lineage>
</organism>
<dbReference type="HOGENOM" id="CLU_010194_1_0_11"/>
<accession>C7Q4S3</accession>
<dbReference type="Gene3D" id="3.40.50.720">
    <property type="entry name" value="NAD(P)-binding Rossmann-like Domain"/>
    <property type="match status" value="1"/>
</dbReference>
<dbReference type="PANTHER" id="PTHR24321:SF14">
    <property type="entry name" value="SHORT-CHAIN TYPE DEHYDROGENASE_REDUCTASE BLR2146-RELATED"/>
    <property type="match status" value="1"/>
</dbReference>
<dbReference type="RefSeq" id="WP_015793600.1">
    <property type="nucleotide sequence ID" value="NC_013131.1"/>
</dbReference>